<gene>
    <name evidence="3" type="ORF">VP1G_00899</name>
</gene>
<feature type="region of interest" description="Disordered" evidence="1">
    <location>
        <begin position="173"/>
        <end position="200"/>
    </location>
</feature>
<accession>A0A194UPA2</accession>
<feature type="compositionally biased region" description="Polar residues" evidence="1">
    <location>
        <begin position="406"/>
        <end position="420"/>
    </location>
</feature>
<name>A0A194UPA2_CYTMA</name>
<feature type="region of interest" description="Disordered" evidence="1">
    <location>
        <begin position="291"/>
        <end position="332"/>
    </location>
</feature>
<dbReference type="EMBL" id="KN714669">
    <property type="protein sequence ID" value="KUI53473.1"/>
    <property type="molecule type" value="Genomic_DNA"/>
</dbReference>
<keyword evidence="2" id="KW-0472">Membrane</keyword>
<dbReference type="Proteomes" id="UP000078576">
    <property type="component" value="Unassembled WGS sequence"/>
</dbReference>
<evidence type="ECO:0000313" key="4">
    <source>
        <dbReference type="Proteomes" id="UP000078576"/>
    </source>
</evidence>
<feature type="compositionally biased region" description="Basic residues" evidence="1">
    <location>
        <begin position="184"/>
        <end position="193"/>
    </location>
</feature>
<feature type="compositionally biased region" description="Polar residues" evidence="1">
    <location>
        <begin position="388"/>
        <end position="398"/>
    </location>
</feature>
<keyword evidence="2" id="KW-1133">Transmembrane helix</keyword>
<sequence length="558" mass="60433">MTLNDTYNRNGLIGTSLACFIVVLLFLLWVGLVLGPPKPVQLRGSHDEFELDEFNRGRDLEQGVVHDDGEPLRDPDMFTIPEVDEVGESNPNTGHFAPATKYPVSKVQAVKTAKGPLNFGLELARADANTGNDGNSHSNEDAQGARLIGKGVVEPIMGGAILIHCDDDDETLLIPSGKPLPRSKSSRKNKGKGKAREVDDDSSLFSEPFALSHFLSPRKGSRADNLIASRLGSDDALPAVPESVKIRRSRGHSNTQRPVMVRSPTIAGPSNTHNMSHPSKFVITDIVVQSEEENKTRWKPTPPKVSRYRGLSATRSGQKPRSPSPPLPLSAEEYLSQSPGMLASADASVLPAPETFDVDNKRDSWEVFNSGSENEGEEDERADDPDKWSSQIFSTVTGPQAEDDTFQTIVDTESDNNTENKAGRETSDPASGQYPAWKLGGPVVPDSRILTRKVSLPGRMAKFVEVDVNGPVSAPAPAPIPHTGSPVETTVFRDCLELLREGARTPVIPSDLGYEEEEEKALELAKGKTWGMSGALFKRRCNLDGGEGDEVGEKSSKS</sequence>
<dbReference type="AlphaFoldDB" id="A0A194UPA2"/>
<protein>
    <submittedName>
        <fullName evidence="3">Uncharacterized protein</fullName>
    </submittedName>
</protein>
<dbReference type="OrthoDB" id="5238763at2759"/>
<feature type="region of interest" description="Disordered" evidence="1">
    <location>
        <begin position="354"/>
        <end position="439"/>
    </location>
</feature>
<proteinExistence type="predicted"/>
<feature type="compositionally biased region" description="Acidic residues" evidence="1">
    <location>
        <begin position="374"/>
        <end position="383"/>
    </location>
</feature>
<organism evidence="3 4">
    <name type="scientific">Cytospora mali</name>
    <name type="common">Apple Valsa canker fungus</name>
    <name type="synonym">Valsa mali</name>
    <dbReference type="NCBI Taxonomy" id="578113"/>
    <lineage>
        <taxon>Eukaryota</taxon>
        <taxon>Fungi</taxon>
        <taxon>Dikarya</taxon>
        <taxon>Ascomycota</taxon>
        <taxon>Pezizomycotina</taxon>
        <taxon>Sordariomycetes</taxon>
        <taxon>Sordariomycetidae</taxon>
        <taxon>Diaporthales</taxon>
        <taxon>Cytosporaceae</taxon>
        <taxon>Cytospora</taxon>
    </lineage>
</organism>
<reference evidence="4" key="1">
    <citation type="submission" date="2014-12" db="EMBL/GenBank/DDBJ databases">
        <title>Genome Sequence of Valsa Canker Pathogens Uncovers a Specific Adaption of Colonization on Woody Bark.</title>
        <authorList>
            <person name="Yin Z."/>
            <person name="Liu H."/>
            <person name="Gao X."/>
            <person name="Li Z."/>
            <person name="Song N."/>
            <person name="Ke X."/>
            <person name="Dai Q."/>
            <person name="Wu Y."/>
            <person name="Sun Y."/>
            <person name="Xu J.-R."/>
            <person name="Kang Z.K."/>
            <person name="Wang L."/>
            <person name="Huang L."/>
        </authorList>
    </citation>
    <scope>NUCLEOTIDE SEQUENCE [LARGE SCALE GENOMIC DNA]</scope>
    <source>
        <strain evidence="4">SXYL134</strain>
    </source>
</reference>
<keyword evidence="4" id="KW-1185">Reference proteome</keyword>
<evidence type="ECO:0000313" key="3">
    <source>
        <dbReference type="EMBL" id="KUI53473.1"/>
    </source>
</evidence>
<evidence type="ECO:0000256" key="1">
    <source>
        <dbReference type="SAM" id="MobiDB-lite"/>
    </source>
</evidence>
<evidence type="ECO:0000256" key="2">
    <source>
        <dbReference type="SAM" id="Phobius"/>
    </source>
</evidence>
<feature type="transmembrane region" description="Helical" evidence="2">
    <location>
        <begin position="12"/>
        <end position="34"/>
    </location>
</feature>
<keyword evidence="2" id="KW-0812">Transmembrane</keyword>